<keyword evidence="3" id="KW-1185">Reference proteome</keyword>
<dbReference type="EMBL" id="BAAAPZ010000015">
    <property type="protein sequence ID" value="GAA2102673.1"/>
    <property type="molecule type" value="Genomic_DNA"/>
</dbReference>
<sequence length="379" mass="38656">MSKSTAITNGIGTAAKFAVTKDGELHPRARGLLQRALSVQRPVVLAYVRTVRRRHPDASPAEIADILRRHYLTVATSSGAAVGATAVVPGLGTGAALGLGAVETGGFLELSALYAQSLAELHGMQVADPVRANALVMGLMLGSSGKSLVKQFSAQAQGGPALTSNWGALVTTQIPSAVMDTIVKKLRNKLIRTYGVRSGGNIVLRAVPFGVGAAVGGVTNRMMASAVAKNARGAFGDMPAHFSPELDPASSTPLRDADIVAGLRHLLEAKARRRARAAEARTGAAAGAGAADGTSGAGTTGDRSGKSLGPGKGAGDGKSAKGRRRGLFRRRDDDVIAGEVVEDEVPEAGAAGTAAEDAAVSADPVEGDAPRTWRPDPRL</sequence>
<comment type="caution">
    <text evidence="2">The sequence shown here is derived from an EMBL/GenBank/DDBJ whole genome shotgun (WGS) entry which is preliminary data.</text>
</comment>
<proteinExistence type="predicted"/>
<evidence type="ECO:0000313" key="2">
    <source>
        <dbReference type="EMBL" id="GAA2102673.1"/>
    </source>
</evidence>
<feature type="compositionally biased region" description="Basic and acidic residues" evidence="1">
    <location>
        <begin position="368"/>
        <end position="379"/>
    </location>
</feature>
<organism evidence="2 3">
    <name type="scientific">Brevibacterium salitolerans</name>
    <dbReference type="NCBI Taxonomy" id="1403566"/>
    <lineage>
        <taxon>Bacteria</taxon>
        <taxon>Bacillati</taxon>
        <taxon>Actinomycetota</taxon>
        <taxon>Actinomycetes</taxon>
        <taxon>Micrococcales</taxon>
        <taxon>Brevibacteriaceae</taxon>
        <taxon>Brevibacterium</taxon>
    </lineage>
</organism>
<name>A0ABN2X0E4_9MICO</name>
<reference evidence="2 3" key="1">
    <citation type="journal article" date="2019" name="Int. J. Syst. Evol. Microbiol.">
        <title>The Global Catalogue of Microorganisms (GCM) 10K type strain sequencing project: providing services to taxonomists for standard genome sequencing and annotation.</title>
        <authorList>
            <consortium name="The Broad Institute Genomics Platform"/>
            <consortium name="The Broad Institute Genome Sequencing Center for Infectious Disease"/>
            <person name="Wu L."/>
            <person name="Ma J."/>
        </authorList>
    </citation>
    <scope>NUCLEOTIDE SEQUENCE [LARGE SCALE GENOMIC DNA]</scope>
    <source>
        <strain evidence="2 3">JCM 15900</strain>
    </source>
</reference>
<evidence type="ECO:0000313" key="3">
    <source>
        <dbReference type="Proteomes" id="UP001500984"/>
    </source>
</evidence>
<feature type="compositionally biased region" description="Low complexity" evidence="1">
    <location>
        <begin position="280"/>
        <end position="294"/>
    </location>
</feature>
<accession>A0ABN2X0E4</accession>
<feature type="region of interest" description="Disordered" evidence="1">
    <location>
        <begin position="278"/>
        <end position="379"/>
    </location>
</feature>
<dbReference type="RefSeq" id="WP_344337715.1">
    <property type="nucleotide sequence ID" value="NZ_BAAAPZ010000015.1"/>
</dbReference>
<feature type="compositionally biased region" description="Low complexity" evidence="1">
    <location>
        <begin position="347"/>
        <end position="364"/>
    </location>
</feature>
<dbReference type="Proteomes" id="UP001500984">
    <property type="component" value="Unassembled WGS sequence"/>
</dbReference>
<gene>
    <name evidence="2" type="ORF">GCM10009823_26190</name>
</gene>
<protein>
    <recommendedName>
        <fullName evidence="4">EcsC protein family protein</fullName>
    </recommendedName>
</protein>
<evidence type="ECO:0000256" key="1">
    <source>
        <dbReference type="SAM" id="MobiDB-lite"/>
    </source>
</evidence>
<evidence type="ECO:0008006" key="4">
    <source>
        <dbReference type="Google" id="ProtNLM"/>
    </source>
</evidence>